<dbReference type="SUPFAM" id="SSF52833">
    <property type="entry name" value="Thioredoxin-like"/>
    <property type="match status" value="1"/>
</dbReference>
<dbReference type="InterPro" id="IPR036249">
    <property type="entry name" value="Thioredoxin-like_sf"/>
</dbReference>
<dbReference type="RefSeq" id="WP_326703518.1">
    <property type="nucleotide sequence ID" value="NZ_CP109083.1"/>
</dbReference>
<evidence type="ECO:0000313" key="1">
    <source>
        <dbReference type="EMBL" id="WSB10365.1"/>
    </source>
</evidence>
<organism evidence="1 2">
    <name type="scientific">Streptomyces cyaneofuscatus</name>
    <dbReference type="NCBI Taxonomy" id="66883"/>
    <lineage>
        <taxon>Bacteria</taxon>
        <taxon>Bacillati</taxon>
        <taxon>Actinomycetota</taxon>
        <taxon>Actinomycetes</taxon>
        <taxon>Kitasatosporales</taxon>
        <taxon>Streptomycetaceae</taxon>
        <taxon>Streptomyces</taxon>
    </lineage>
</organism>
<proteinExistence type="predicted"/>
<keyword evidence="2" id="KW-1185">Reference proteome</keyword>
<reference evidence="1 2" key="1">
    <citation type="submission" date="2022-10" db="EMBL/GenBank/DDBJ databases">
        <title>The complete genomes of actinobacterial strains from the NBC collection.</title>
        <authorList>
            <person name="Joergensen T.S."/>
            <person name="Alvarez Arevalo M."/>
            <person name="Sterndorff E.B."/>
            <person name="Faurdal D."/>
            <person name="Vuksanovic O."/>
            <person name="Mourched A.-S."/>
            <person name="Charusanti P."/>
            <person name="Shaw S."/>
            <person name="Blin K."/>
            <person name="Weber T."/>
        </authorList>
    </citation>
    <scope>NUCLEOTIDE SEQUENCE [LARGE SCALE GENOMIC DNA]</scope>
    <source>
        <strain evidence="1 2">NBC 01792</strain>
    </source>
</reference>
<dbReference type="Proteomes" id="UP001356428">
    <property type="component" value="Chromosome"/>
</dbReference>
<dbReference type="CDD" id="cd03062">
    <property type="entry name" value="TRX_Fd_Sucrase"/>
    <property type="match status" value="1"/>
</dbReference>
<dbReference type="EMBL" id="CP109083">
    <property type="protein sequence ID" value="WSB10365.1"/>
    <property type="molecule type" value="Genomic_DNA"/>
</dbReference>
<dbReference type="Pfam" id="PF06999">
    <property type="entry name" value="Suc_Fer-like"/>
    <property type="match status" value="1"/>
</dbReference>
<accession>A0ABZ1F276</accession>
<dbReference type="Gene3D" id="3.40.30.10">
    <property type="entry name" value="Glutaredoxin"/>
    <property type="match status" value="1"/>
</dbReference>
<dbReference type="InterPro" id="IPR009737">
    <property type="entry name" value="Aim32/Apd1-like"/>
</dbReference>
<sequence length="310" mass="33451">MTTTGRFFCADAARTRGDSMVGTAPHGTAWVLIEYRGGWPADGFDGLDLEPGTKALVFAAARAARARVLLVRRHGRRVPQGPPHWAVLRYDATGAHRQHWGTWGRDEDLAQIVQALGAPGEPGLPPVVLVCAHGLHDACCAVRGRPVARALSESRPDLVWECTHVGGDRFAANVVVVPDGVYYGNLDAGSAVTVVEEHLAGRIRAEHLRGYTDLFPPQQAAVAAVLDRFGPAGRHDYAVIRTFRDDDGWQIRVTGRPPGPAVVDGEAESYGEVEIEVEVRARRTPRRQLTCRGPATSSAVVYDAVPVRPG</sequence>
<name>A0ABZ1F276_9ACTN</name>
<gene>
    <name evidence="1" type="ORF">OG849_25545</name>
</gene>
<evidence type="ECO:0000313" key="2">
    <source>
        <dbReference type="Proteomes" id="UP001356428"/>
    </source>
</evidence>
<protein>
    <submittedName>
        <fullName evidence="1">Sucrase ferredoxin</fullName>
    </submittedName>
</protein>